<dbReference type="AlphaFoldDB" id="A0A6P8IU75"/>
<feature type="region of interest" description="Disordered" evidence="1">
    <location>
        <begin position="34"/>
        <end position="74"/>
    </location>
</feature>
<evidence type="ECO:0000313" key="3">
    <source>
        <dbReference type="RefSeq" id="XP_031570594.1"/>
    </source>
</evidence>
<dbReference type="Gene3D" id="4.10.280.10">
    <property type="entry name" value="Helix-loop-helix DNA-binding domain"/>
    <property type="match status" value="1"/>
</dbReference>
<dbReference type="RefSeq" id="XP_031570594.1">
    <property type="nucleotide sequence ID" value="XM_031714734.1"/>
</dbReference>
<dbReference type="GeneID" id="116304934"/>
<dbReference type="KEGG" id="aten:116304934"/>
<dbReference type="OrthoDB" id="6371181at2759"/>
<gene>
    <name evidence="3" type="primary">LOC116304934</name>
</gene>
<name>A0A6P8IU75_ACTTE</name>
<dbReference type="InterPro" id="IPR036638">
    <property type="entry name" value="HLH_DNA-bd_sf"/>
</dbReference>
<protein>
    <submittedName>
        <fullName evidence="3">Uncharacterized protein LOC116304934</fullName>
    </submittedName>
</protein>
<reference evidence="3" key="1">
    <citation type="submission" date="2025-08" db="UniProtKB">
        <authorList>
            <consortium name="RefSeq"/>
        </authorList>
    </citation>
    <scope>IDENTIFICATION</scope>
</reference>
<sequence>MDKDVLQYAKMEKADILDMAVKYIKCIQTAKQESRDGALGPPQGNHQASLLTSPPDKATINNTSRRQSNTPDIDSESFRSVMIGLVQPEVPEPYLLYNTMATTKNHASSSIPADYALIPSSSFNNDLLQPITTKRQGSNSPTCDKISSCFSSQSLGKFDETLKMRSPLTEKKFNVFSTQPSDIKKLLLPVSLEKRQNTSLENQSRVRLPGMECFVKDTYMAEYFKENQIYNNDVLMSQQRELEMDQFDSGQYTLPLWRPW</sequence>
<dbReference type="GO" id="GO:0046983">
    <property type="term" value="F:protein dimerization activity"/>
    <property type="evidence" value="ECO:0007669"/>
    <property type="project" value="InterPro"/>
</dbReference>
<feature type="compositionally biased region" description="Polar residues" evidence="1">
    <location>
        <begin position="59"/>
        <end position="72"/>
    </location>
</feature>
<organism evidence="2 3">
    <name type="scientific">Actinia tenebrosa</name>
    <name type="common">Australian red waratah sea anemone</name>
    <dbReference type="NCBI Taxonomy" id="6105"/>
    <lineage>
        <taxon>Eukaryota</taxon>
        <taxon>Metazoa</taxon>
        <taxon>Cnidaria</taxon>
        <taxon>Anthozoa</taxon>
        <taxon>Hexacorallia</taxon>
        <taxon>Actiniaria</taxon>
        <taxon>Actiniidae</taxon>
        <taxon>Actinia</taxon>
    </lineage>
</organism>
<dbReference type="InParanoid" id="A0A6P8IU75"/>
<dbReference type="Proteomes" id="UP000515163">
    <property type="component" value="Unplaced"/>
</dbReference>
<evidence type="ECO:0000256" key="1">
    <source>
        <dbReference type="SAM" id="MobiDB-lite"/>
    </source>
</evidence>
<keyword evidence="2" id="KW-1185">Reference proteome</keyword>
<evidence type="ECO:0000313" key="2">
    <source>
        <dbReference type="Proteomes" id="UP000515163"/>
    </source>
</evidence>
<accession>A0A6P8IU75</accession>
<proteinExistence type="predicted"/>